<protein>
    <recommendedName>
        <fullName evidence="2">histidine kinase</fullName>
        <ecNumber evidence="2">2.7.13.3</ecNumber>
    </recommendedName>
</protein>
<dbReference type="PANTHER" id="PTHR43547:SF2">
    <property type="entry name" value="HYBRID SIGNAL TRANSDUCTION HISTIDINE KINASE C"/>
    <property type="match status" value="1"/>
</dbReference>
<dbReference type="CDD" id="cd00075">
    <property type="entry name" value="HATPase"/>
    <property type="match status" value="1"/>
</dbReference>
<dbReference type="Proteomes" id="UP000640725">
    <property type="component" value="Unassembled WGS sequence"/>
</dbReference>
<dbReference type="InterPro" id="IPR004358">
    <property type="entry name" value="Sig_transdc_His_kin-like_C"/>
</dbReference>
<evidence type="ECO:0000259" key="7">
    <source>
        <dbReference type="PROSITE" id="PS50109"/>
    </source>
</evidence>
<keyword evidence="5" id="KW-0902">Two-component regulatory system</keyword>
<dbReference type="Pfam" id="PF00512">
    <property type="entry name" value="HisKA"/>
    <property type="match status" value="1"/>
</dbReference>
<dbReference type="SMART" id="SM00388">
    <property type="entry name" value="HisKA"/>
    <property type="match status" value="1"/>
</dbReference>
<dbReference type="CDD" id="cd00082">
    <property type="entry name" value="HisKA"/>
    <property type="match status" value="1"/>
</dbReference>
<dbReference type="InterPro" id="IPR003661">
    <property type="entry name" value="HisK_dim/P_dom"/>
</dbReference>
<dbReference type="SUPFAM" id="SSF55874">
    <property type="entry name" value="ATPase domain of HSP90 chaperone/DNA topoisomerase II/histidine kinase"/>
    <property type="match status" value="1"/>
</dbReference>
<dbReference type="GO" id="GO:0016301">
    <property type="term" value="F:kinase activity"/>
    <property type="evidence" value="ECO:0007669"/>
    <property type="project" value="UniProtKB-KW"/>
</dbReference>
<organism evidence="8 9">
    <name type="scientific">Planktothrix mougeotii LEGE 06226</name>
    <dbReference type="NCBI Taxonomy" id="1828728"/>
    <lineage>
        <taxon>Bacteria</taxon>
        <taxon>Bacillati</taxon>
        <taxon>Cyanobacteriota</taxon>
        <taxon>Cyanophyceae</taxon>
        <taxon>Oscillatoriophycideae</taxon>
        <taxon>Oscillatoriales</taxon>
        <taxon>Microcoleaceae</taxon>
        <taxon>Planktothrix</taxon>
    </lineage>
</organism>
<accession>A0ABR9UA64</accession>
<sequence>MILKYTLKIHWLILGFFGVIILLEYTTPADYVFGYLYTVPILLAHPRLNRMITLQVTVAAGLLTLFNLVFPRAEIINLATVANRIIAVFALIVTGWLSDRTRRYEEAIAQQQAQLQAHHKLASVREDFASTLTHDLKTPLLGAIETLKSFQNRQFGDINSTQEKVLDMMLRSHQSSLQLVQTLLDVYRNDTEGLKLNLEPINLVEIAEEAIATLTDLATTRRIYLSLSYRDSNFRRFLWVKGDQLQLQRVFSNLLINGINHSPRGGRVEVILESETHFQVVKIWDQGLGITPEELPNLFERFYQGNSDRQAQGSGLGLYLTRQIIEAHGGIIWVENKIPNGAMFCFRLPALAQGEIQL</sequence>
<dbReference type="InterPro" id="IPR036097">
    <property type="entry name" value="HisK_dim/P_sf"/>
</dbReference>
<feature type="domain" description="Histidine kinase" evidence="7">
    <location>
        <begin position="131"/>
        <end position="352"/>
    </location>
</feature>
<gene>
    <name evidence="8" type="ORF">IQ236_08890</name>
</gene>
<reference evidence="8 9" key="1">
    <citation type="submission" date="2020-10" db="EMBL/GenBank/DDBJ databases">
        <authorList>
            <person name="Castelo-Branco R."/>
            <person name="Eusebio N."/>
            <person name="Adriana R."/>
            <person name="Vieira A."/>
            <person name="Brugerolle De Fraissinette N."/>
            <person name="Rezende De Castro R."/>
            <person name="Schneider M.P."/>
            <person name="Vasconcelos V."/>
            <person name="Leao P.N."/>
        </authorList>
    </citation>
    <scope>NUCLEOTIDE SEQUENCE [LARGE SCALE GENOMIC DNA]</scope>
    <source>
        <strain evidence="8 9">LEGE 06226</strain>
    </source>
</reference>
<comment type="catalytic activity">
    <reaction evidence="1">
        <text>ATP + protein L-histidine = ADP + protein N-phospho-L-histidine.</text>
        <dbReference type="EC" id="2.7.13.3"/>
    </reaction>
</comment>
<evidence type="ECO:0000256" key="5">
    <source>
        <dbReference type="ARBA" id="ARBA00023012"/>
    </source>
</evidence>
<dbReference type="Gene3D" id="1.10.287.130">
    <property type="match status" value="1"/>
</dbReference>
<proteinExistence type="predicted"/>
<dbReference type="Gene3D" id="3.30.565.10">
    <property type="entry name" value="Histidine kinase-like ATPase, C-terminal domain"/>
    <property type="match status" value="1"/>
</dbReference>
<dbReference type="SMART" id="SM00387">
    <property type="entry name" value="HATPase_c"/>
    <property type="match status" value="1"/>
</dbReference>
<dbReference type="InterPro" id="IPR003594">
    <property type="entry name" value="HATPase_dom"/>
</dbReference>
<evidence type="ECO:0000256" key="2">
    <source>
        <dbReference type="ARBA" id="ARBA00012438"/>
    </source>
</evidence>
<evidence type="ECO:0000313" key="9">
    <source>
        <dbReference type="Proteomes" id="UP000640725"/>
    </source>
</evidence>
<keyword evidence="6" id="KW-1133">Transmembrane helix</keyword>
<evidence type="ECO:0000256" key="6">
    <source>
        <dbReference type="SAM" id="Phobius"/>
    </source>
</evidence>
<dbReference type="EMBL" id="JADEWU010000015">
    <property type="protein sequence ID" value="MBE9143340.1"/>
    <property type="molecule type" value="Genomic_DNA"/>
</dbReference>
<feature type="transmembrane region" description="Helical" evidence="6">
    <location>
        <begin position="75"/>
        <end position="97"/>
    </location>
</feature>
<keyword evidence="4 8" id="KW-0808">Transferase</keyword>
<keyword evidence="3" id="KW-0597">Phosphoprotein</keyword>
<dbReference type="SUPFAM" id="SSF47384">
    <property type="entry name" value="Homodimeric domain of signal transducing histidine kinase"/>
    <property type="match status" value="1"/>
</dbReference>
<dbReference type="EC" id="2.7.13.3" evidence="2"/>
<keyword evidence="9" id="KW-1185">Reference proteome</keyword>
<evidence type="ECO:0000256" key="1">
    <source>
        <dbReference type="ARBA" id="ARBA00000085"/>
    </source>
</evidence>
<dbReference type="PROSITE" id="PS50109">
    <property type="entry name" value="HIS_KIN"/>
    <property type="match status" value="1"/>
</dbReference>
<keyword evidence="6" id="KW-0472">Membrane</keyword>
<keyword evidence="6" id="KW-0812">Transmembrane</keyword>
<dbReference type="Pfam" id="PF02518">
    <property type="entry name" value="HATPase_c"/>
    <property type="match status" value="1"/>
</dbReference>
<dbReference type="PRINTS" id="PR00344">
    <property type="entry name" value="BCTRLSENSOR"/>
</dbReference>
<keyword evidence="4 8" id="KW-0418">Kinase</keyword>
<evidence type="ECO:0000256" key="4">
    <source>
        <dbReference type="ARBA" id="ARBA00022777"/>
    </source>
</evidence>
<comment type="caution">
    <text evidence="8">The sequence shown here is derived from an EMBL/GenBank/DDBJ whole genome shotgun (WGS) entry which is preliminary data.</text>
</comment>
<evidence type="ECO:0000256" key="3">
    <source>
        <dbReference type="ARBA" id="ARBA00022553"/>
    </source>
</evidence>
<feature type="transmembrane region" description="Helical" evidence="6">
    <location>
        <begin position="52"/>
        <end position="70"/>
    </location>
</feature>
<dbReference type="RefSeq" id="WP_193868934.1">
    <property type="nucleotide sequence ID" value="NZ_JADEWU010000015.1"/>
</dbReference>
<evidence type="ECO:0000313" key="8">
    <source>
        <dbReference type="EMBL" id="MBE9143340.1"/>
    </source>
</evidence>
<name>A0ABR9UA64_9CYAN</name>
<dbReference type="InterPro" id="IPR005467">
    <property type="entry name" value="His_kinase_dom"/>
</dbReference>
<dbReference type="InterPro" id="IPR036890">
    <property type="entry name" value="HATPase_C_sf"/>
</dbReference>
<dbReference type="PANTHER" id="PTHR43547">
    <property type="entry name" value="TWO-COMPONENT HISTIDINE KINASE"/>
    <property type="match status" value="1"/>
</dbReference>